<dbReference type="Gene3D" id="3.20.20.150">
    <property type="entry name" value="Divalent-metal-dependent TIM barrel enzymes"/>
    <property type="match status" value="1"/>
</dbReference>
<evidence type="ECO:0000256" key="4">
    <source>
        <dbReference type="ARBA" id="ARBA00023004"/>
    </source>
</evidence>
<evidence type="ECO:0000313" key="8">
    <source>
        <dbReference type="EMBL" id="MFC4529551.1"/>
    </source>
</evidence>
<gene>
    <name evidence="8" type="ORF">ACFO60_02150</name>
</gene>
<organism evidence="8 9">
    <name type="scientific">Sphaerisporangium dianthi</name>
    <dbReference type="NCBI Taxonomy" id="1436120"/>
    <lineage>
        <taxon>Bacteria</taxon>
        <taxon>Bacillati</taxon>
        <taxon>Actinomycetota</taxon>
        <taxon>Actinomycetes</taxon>
        <taxon>Streptosporangiales</taxon>
        <taxon>Streptosporangiaceae</taxon>
        <taxon>Sphaerisporangium</taxon>
    </lineage>
</organism>
<dbReference type="InterPro" id="IPR009051">
    <property type="entry name" value="Helical_ferredxn"/>
</dbReference>
<evidence type="ECO:0000256" key="3">
    <source>
        <dbReference type="ARBA" id="ARBA00022737"/>
    </source>
</evidence>
<dbReference type="PANTHER" id="PTHR32479:SF17">
    <property type="entry name" value="GLYCOLATE OXIDASE IRON-SULFUR SUBUNIT"/>
    <property type="match status" value="1"/>
</dbReference>
<evidence type="ECO:0000256" key="1">
    <source>
        <dbReference type="ARBA" id="ARBA00022485"/>
    </source>
</evidence>
<feature type="domain" description="4Fe-4S ferredoxin-type" evidence="7">
    <location>
        <begin position="50"/>
        <end position="81"/>
    </location>
</feature>
<dbReference type="EC" id="1.1.99.14" evidence="6"/>
<dbReference type="RefSeq" id="WP_380836128.1">
    <property type="nucleotide sequence ID" value="NZ_JBHSFP010000001.1"/>
</dbReference>
<dbReference type="PIRSF" id="PIRSF000139">
    <property type="entry name" value="Glc_ox_4Fe-4S"/>
    <property type="match status" value="1"/>
</dbReference>
<comment type="catalytic activity">
    <reaction evidence="6">
        <text>(R)-lactate + A = pyruvate + AH2</text>
        <dbReference type="Rhea" id="RHEA:15089"/>
        <dbReference type="ChEBI" id="CHEBI:13193"/>
        <dbReference type="ChEBI" id="CHEBI:15361"/>
        <dbReference type="ChEBI" id="CHEBI:16004"/>
        <dbReference type="ChEBI" id="CHEBI:17499"/>
    </reaction>
</comment>
<keyword evidence="6" id="KW-0813">Transport</keyword>
<dbReference type="Pfam" id="PF02754">
    <property type="entry name" value="CCG"/>
    <property type="match status" value="2"/>
</dbReference>
<comment type="function">
    <text evidence="6">Component of a complex that catalyzes the oxidation of glycolate to glyoxylate.</text>
</comment>
<dbReference type="Proteomes" id="UP001596004">
    <property type="component" value="Unassembled WGS sequence"/>
</dbReference>
<evidence type="ECO:0000256" key="2">
    <source>
        <dbReference type="ARBA" id="ARBA00022723"/>
    </source>
</evidence>
<proteinExistence type="predicted"/>
<keyword evidence="1 6" id="KW-0004">4Fe-4S</keyword>
<dbReference type="EMBL" id="JBHSFP010000001">
    <property type="protein sequence ID" value="MFC4529551.1"/>
    <property type="molecule type" value="Genomic_DNA"/>
</dbReference>
<keyword evidence="6" id="KW-0249">Electron transport</keyword>
<feature type="domain" description="4Fe-4S ferredoxin-type" evidence="7">
    <location>
        <begin position="1"/>
        <end position="30"/>
    </location>
</feature>
<dbReference type="InterPro" id="IPR017896">
    <property type="entry name" value="4Fe4S_Fe-S-bd"/>
</dbReference>
<accession>A0ABV9C984</accession>
<keyword evidence="3" id="KW-0677">Repeat</keyword>
<evidence type="ECO:0000256" key="6">
    <source>
        <dbReference type="PIRNR" id="PIRNR000139"/>
    </source>
</evidence>
<dbReference type="InterPro" id="IPR017900">
    <property type="entry name" value="4Fe4S_Fe_S_CS"/>
</dbReference>
<evidence type="ECO:0000259" key="7">
    <source>
        <dbReference type="PROSITE" id="PS51379"/>
    </source>
</evidence>
<dbReference type="Pfam" id="PF13183">
    <property type="entry name" value="Fer4_8"/>
    <property type="match status" value="1"/>
</dbReference>
<comment type="cofactor">
    <cofactor evidence="6">
        <name>[4Fe-4S] cluster</name>
        <dbReference type="ChEBI" id="CHEBI:49883"/>
    </cofactor>
    <text evidence="6">Binds 2 [4Fe-4S] clusters.</text>
</comment>
<keyword evidence="4 6" id="KW-0408">Iron</keyword>
<reference evidence="9" key="1">
    <citation type="journal article" date="2019" name="Int. J. Syst. Evol. Microbiol.">
        <title>The Global Catalogue of Microorganisms (GCM) 10K type strain sequencing project: providing services to taxonomists for standard genome sequencing and annotation.</title>
        <authorList>
            <consortium name="The Broad Institute Genomics Platform"/>
            <consortium name="The Broad Institute Genome Sequencing Center for Infectious Disease"/>
            <person name="Wu L."/>
            <person name="Ma J."/>
        </authorList>
    </citation>
    <scope>NUCLEOTIDE SEQUENCE [LARGE SCALE GENOMIC DNA]</scope>
    <source>
        <strain evidence="9">CGMCC 4.7132</strain>
    </source>
</reference>
<dbReference type="PANTHER" id="PTHR32479">
    <property type="entry name" value="GLYCOLATE OXIDASE IRON-SULFUR SUBUNIT"/>
    <property type="match status" value="1"/>
</dbReference>
<dbReference type="Gene3D" id="1.10.1060.10">
    <property type="entry name" value="Alpha-helical ferredoxin"/>
    <property type="match status" value="1"/>
</dbReference>
<sequence>MNPDLINDCVHCGFCLPTCPTYELWGEEMDSPRGRIHLMRQHVEGTPITPEMAGHFDACLGCMACVTACPSGVRYDRLIEQTRAEVERVHPRSRTDRAFRALVFGLFPYPRRLRALRLPLRLSKSLTPLMRPLLERLDPRLAAMAELAPPLPRRRVRLPGRVAARGERRATVGVLTGCVQGEFFPGVNAATVRVLAMEGCDVVIPPGQGCCGALSVHSGRPEEAARFARRTIETFEQAGVDTVIVNAAGCGSSTKEYTDLLAGDPAWAARARALRFADLAEYLAELGPIAERHPLPITVAYHDACHLAHAQGIRAQPRALLAAVPGLRLREVPDAAMCCGSAGTYNLFQPVAARELGDRKAARVLTVGADLLVSANPGCTMQIAAAARRRGEHIRVAHTAELLDASLRGLSPATLGRASEGLSTARNEGR</sequence>
<dbReference type="InterPro" id="IPR004017">
    <property type="entry name" value="Cys_rich_dom"/>
</dbReference>
<dbReference type="InterPro" id="IPR012257">
    <property type="entry name" value="Glc_ox_4Fe-4S"/>
</dbReference>
<keyword evidence="5 6" id="KW-0411">Iron-sulfur</keyword>
<keyword evidence="9" id="KW-1185">Reference proteome</keyword>
<dbReference type="PROSITE" id="PS00198">
    <property type="entry name" value="4FE4S_FER_1"/>
    <property type="match status" value="1"/>
</dbReference>
<keyword evidence="2 6" id="KW-0479">Metal-binding</keyword>
<evidence type="ECO:0000313" key="9">
    <source>
        <dbReference type="Proteomes" id="UP001596004"/>
    </source>
</evidence>
<comment type="caution">
    <text evidence="8">The sequence shown here is derived from an EMBL/GenBank/DDBJ whole genome shotgun (WGS) entry which is preliminary data.</text>
</comment>
<comment type="catalytic activity">
    <reaction evidence="6">
        <text>glycolate + A = glyoxylate + AH2</text>
        <dbReference type="Rhea" id="RHEA:21264"/>
        <dbReference type="ChEBI" id="CHEBI:13193"/>
        <dbReference type="ChEBI" id="CHEBI:17499"/>
        <dbReference type="ChEBI" id="CHEBI:29805"/>
        <dbReference type="ChEBI" id="CHEBI:36655"/>
        <dbReference type="EC" id="1.1.99.14"/>
    </reaction>
</comment>
<name>A0ABV9C984_9ACTN</name>
<dbReference type="SUPFAM" id="SSF54862">
    <property type="entry name" value="4Fe-4S ferredoxins"/>
    <property type="match status" value="1"/>
</dbReference>
<dbReference type="PROSITE" id="PS51379">
    <property type="entry name" value="4FE4S_FER_2"/>
    <property type="match status" value="2"/>
</dbReference>
<evidence type="ECO:0000256" key="5">
    <source>
        <dbReference type="ARBA" id="ARBA00023014"/>
    </source>
</evidence>
<protein>
    <recommendedName>
        <fullName evidence="6">Glycolate oxidase iron-sulfur subunit</fullName>
        <ecNumber evidence="6">1.1.99.14</ecNumber>
    </recommendedName>
</protein>